<name>A0AAW0TAU9_SCYPA</name>
<dbReference type="Proteomes" id="UP001487740">
    <property type="component" value="Unassembled WGS sequence"/>
</dbReference>
<keyword evidence="3" id="KW-1185">Reference proteome</keyword>
<feature type="region of interest" description="Disordered" evidence="1">
    <location>
        <begin position="168"/>
        <end position="192"/>
    </location>
</feature>
<feature type="region of interest" description="Disordered" evidence="1">
    <location>
        <begin position="301"/>
        <end position="349"/>
    </location>
</feature>
<feature type="compositionally biased region" description="Pro residues" evidence="1">
    <location>
        <begin position="308"/>
        <end position="318"/>
    </location>
</feature>
<evidence type="ECO:0000313" key="2">
    <source>
        <dbReference type="EMBL" id="KAK8384466.1"/>
    </source>
</evidence>
<protein>
    <submittedName>
        <fullName evidence="2">Uncharacterized protein</fullName>
    </submittedName>
</protein>
<gene>
    <name evidence="2" type="ORF">O3P69_009341</name>
</gene>
<dbReference type="EMBL" id="JARAKH010000035">
    <property type="protein sequence ID" value="KAK8384466.1"/>
    <property type="molecule type" value="Genomic_DNA"/>
</dbReference>
<reference evidence="2 3" key="1">
    <citation type="submission" date="2023-03" db="EMBL/GenBank/DDBJ databases">
        <title>High-quality genome of Scylla paramamosain provides insights in environmental adaptation.</title>
        <authorList>
            <person name="Zhang L."/>
        </authorList>
    </citation>
    <scope>NUCLEOTIDE SEQUENCE [LARGE SCALE GENOMIC DNA]</scope>
    <source>
        <strain evidence="2">LZ_2023a</strain>
        <tissue evidence="2">Muscle</tissue>
    </source>
</reference>
<organism evidence="2 3">
    <name type="scientific">Scylla paramamosain</name>
    <name type="common">Mud crab</name>
    <dbReference type="NCBI Taxonomy" id="85552"/>
    <lineage>
        <taxon>Eukaryota</taxon>
        <taxon>Metazoa</taxon>
        <taxon>Ecdysozoa</taxon>
        <taxon>Arthropoda</taxon>
        <taxon>Crustacea</taxon>
        <taxon>Multicrustacea</taxon>
        <taxon>Malacostraca</taxon>
        <taxon>Eumalacostraca</taxon>
        <taxon>Eucarida</taxon>
        <taxon>Decapoda</taxon>
        <taxon>Pleocyemata</taxon>
        <taxon>Brachyura</taxon>
        <taxon>Eubrachyura</taxon>
        <taxon>Portunoidea</taxon>
        <taxon>Portunidae</taxon>
        <taxon>Portuninae</taxon>
        <taxon>Scylla</taxon>
    </lineage>
</organism>
<comment type="caution">
    <text evidence="2">The sequence shown here is derived from an EMBL/GenBank/DDBJ whole genome shotgun (WGS) entry which is preliminary data.</text>
</comment>
<evidence type="ECO:0000313" key="3">
    <source>
        <dbReference type="Proteomes" id="UP001487740"/>
    </source>
</evidence>
<sequence>MVGVRYEGRVEAGNYVGWLGRVEAEVRSEGQGWTGWRVESVWVAKSKVFTPFLSPALHRSHNAHKAVLLMPSTPQDLTTITITTTTTTTSNWPPQTNLTAELIYGDYGDECGNKQTPGHGAQATLPSTPQCDYWDEKTIGKTQNSRPRHHHRPAHSCRHCCHHVPAPRTCASSGRPPPRGADQGSKNGRSESRGASLFSLVLCFGEAGRRPVRVCLRRAGGSAGRPAAPHPLDERHEQQQGRAAHGAAGVWGSHPCVLHDTPRERGPSASSATLQDLARHAAGHRGGSGSARPLVEDLVLRPGHRVSVPPPPPPPLPPGRQALCRQTQAARQRSSLVQPSENTSQLKRK</sequence>
<evidence type="ECO:0000256" key="1">
    <source>
        <dbReference type="SAM" id="MobiDB-lite"/>
    </source>
</evidence>
<feature type="region of interest" description="Disordered" evidence="1">
    <location>
        <begin position="220"/>
        <end position="273"/>
    </location>
</feature>
<proteinExistence type="predicted"/>
<feature type="compositionally biased region" description="Polar residues" evidence="1">
    <location>
        <begin position="324"/>
        <end position="349"/>
    </location>
</feature>
<accession>A0AAW0TAU9</accession>
<dbReference type="AlphaFoldDB" id="A0AAW0TAU9"/>